<organism evidence="2 3">
    <name type="scientific">Tanacetum coccineum</name>
    <dbReference type="NCBI Taxonomy" id="301880"/>
    <lineage>
        <taxon>Eukaryota</taxon>
        <taxon>Viridiplantae</taxon>
        <taxon>Streptophyta</taxon>
        <taxon>Embryophyta</taxon>
        <taxon>Tracheophyta</taxon>
        <taxon>Spermatophyta</taxon>
        <taxon>Magnoliopsida</taxon>
        <taxon>eudicotyledons</taxon>
        <taxon>Gunneridae</taxon>
        <taxon>Pentapetalae</taxon>
        <taxon>asterids</taxon>
        <taxon>campanulids</taxon>
        <taxon>Asterales</taxon>
        <taxon>Asteraceae</taxon>
        <taxon>Asteroideae</taxon>
        <taxon>Anthemideae</taxon>
        <taxon>Anthemidinae</taxon>
        <taxon>Tanacetum</taxon>
    </lineage>
</organism>
<feature type="compositionally biased region" description="Basic and acidic residues" evidence="1">
    <location>
        <begin position="144"/>
        <end position="156"/>
    </location>
</feature>
<gene>
    <name evidence="2" type="ORF">Tco_0911651</name>
</gene>
<protein>
    <recommendedName>
        <fullName evidence="4">MAK10-like protein</fullName>
    </recommendedName>
</protein>
<feature type="non-terminal residue" evidence="2">
    <location>
        <position position="1"/>
    </location>
</feature>
<reference evidence="2" key="1">
    <citation type="journal article" date="2022" name="Int. J. Mol. Sci.">
        <title>Draft Genome of Tanacetum Coccineum: Genomic Comparison of Closely Related Tanacetum-Family Plants.</title>
        <authorList>
            <person name="Yamashiro T."/>
            <person name="Shiraishi A."/>
            <person name="Nakayama K."/>
            <person name="Satake H."/>
        </authorList>
    </citation>
    <scope>NUCLEOTIDE SEQUENCE</scope>
</reference>
<proteinExistence type="predicted"/>
<sequence>SPIYAEPIDRAGSGKLRDKNANKSWEIIENLALYDDERWNDSKNFIKSVKAISTSQGTLKMPDWRLLELEDQINFLLKGPRPTSRPSSSHISQAYVEAVSSTPHLRNQKGEKDVVNNRAIIESIVEPSRSEEEEPPKKASVTNKVERRADDEPTKSVRENVTKNGVEDAARASSSHTLGYYLKHRINEKLIEGLVDNQKFNNSLSGVRVGKIKGNTYNLSPRGPVYEAILKKEITKKEDIGGNFKIPCNIGGLKHTNALIGQGSDMNAMPFSTNSKLTNKRLAETDIRLSLARHSYIYPLGIAEDVLVDVAGYVYP</sequence>
<comment type="caution">
    <text evidence="2">The sequence shown here is derived from an EMBL/GenBank/DDBJ whole genome shotgun (WGS) entry which is preliminary data.</text>
</comment>
<name>A0ABQ5CWC4_9ASTR</name>
<dbReference type="PANTHER" id="PTHR33067:SF9">
    <property type="entry name" value="RNA-DIRECTED DNA POLYMERASE"/>
    <property type="match status" value="1"/>
</dbReference>
<accession>A0ABQ5CWC4</accession>
<evidence type="ECO:0000256" key="1">
    <source>
        <dbReference type="SAM" id="MobiDB-lite"/>
    </source>
</evidence>
<evidence type="ECO:0008006" key="4">
    <source>
        <dbReference type="Google" id="ProtNLM"/>
    </source>
</evidence>
<reference evidence="2" key="2">
    <citation type="submission" date="2022-01" db="EMBL/GenBank/DDBJ databases">
        <authorList>
            <person name="Yamashiro T."/>
            <person name="Shiraishi A."/>
            <person name="Satake H."/>
            <person name="Nakayama K."/>
        </authorList>
    </citation>
    <scope>NUCLEOTIDE SEQUENCE</scope>
</reference>
<dbReference type="EMBL" id="BQNB010014700">
    <property type="protein sequence ID" value="GJT31376.1"/>
    <property type="molecule type" value="Genomic_DNA"/>
</dbReference>
<dbReference type="Proteomes" id="UP001151760">
    <property type="component" value="Unassembled WGS sequence"/>
</dbReference>
<evidence type="ECO:0000313" key="3">
    <source>
        <dbReference type="Proteomes" id="UP001151760"/>
    </source>
</evidence>
<keyword evidence="3" id="KW-1185">Reference proteome</keyword>
<dbReference type="PANTHER" id="PTHR33067">
    <property type="entry name" value="RNA-DIRECTED DNA POLYMERASE-RELATED"/>
    <property type="match status" value="1"/>
</dbReference>
<feature type="region of interest" description="Disordered" evidence="1">
    <location>
        <begin position="125"/>
        <end position="156"/>
    </location>
</feature>
<evidence type="ECO:0000313" key="2">
    <source>
        <dbReference type="EMBL" id="GJT31376.1"/>
    </source>
</evidence>